<dbReference type="SUPFAM" id="SSF51735">
    <property type="entry name" value="NAD(P)-binding Rossmann-fold domains"/>
    <property type="match status" value="1"/>
</dbReference>
<protein>
    <submittedName>
        <fullName evidence="3">SDR family NAD(P)-dependent oxidoreductase</fullName>
    </submittedName>
</protein>
<keyword evidence="4" id="KW-1185">Reference proteome</keyword>
<name>A0A850EKJ1_9BACL</name>
<dbReference type="RefSeq" id="WP_175370591.1">
    <property type="nucleotide sequence ID" value="NZ_JABWCS010000195.1"/>
</dbReference>
<keyword evidence="2" id="KW-0560">Oxidoreductase</keyword>
<evidence type="ECO:0000313" key="3">
    <source>
        <dbReference type="EMBL" id="NUU59977.1"/>
    </source>
</evidence>
<dbReference type="AlphaFoldDB" id="A0A850EKJ1"/>
<dbReference type="PANTHER" id="PTHR24320:SF148">
    <property type="entry name" value="NAD(P)-BINDING ROSSMANN-FOLD SUPERFAMILY PROTEIN"/>
    <property type="match status" value="1"/>
</dbReference>
<organism evidence="3 4">
    <name type="scientific">Paenibacillus agri</name>
    <dbReference type="NCBI Taxonomy" id="2744309"/>
    <lineage>
        <taxon>Bacteria</taxon>
        <taxon>Bacillati</taxon>
        <taxon>Bacillota</taxon>
        <taxon>Bacilli</taxon>
        <taxon>Bacillales</taxon>
        <taxon>Paenibacillaceae</taxon>
        <taxon>Paenibacillus</taxon>
    </lineage>
</organism>
<gene>
    <name evidence="3" type="ORF">HPT30_06390</name>
</gene>
<dbReference type="EMBL" id="JABWCS010000195">
    <property type="protein sequence ID" value="NUU59977.1"/>
    <property type="molecule type" value="Genomic_DNA"/>
</dbReference>
<dbReference type="Proteomes" id="UP000564806">
    <property type="component" value="Unassembled WGS sequence"/>
</dbReference>
<dbReference type="Pfam" id="PF00106">
    <property type="entry name" value="adh_short"/>
    <property type="match status" value="1"/>
</dbReference>
<accession>A0A850EKJ1</accession>
<comment type="caution">
    <text evidence="3">The sequence shown here is derived from an EMBL/GenBank/DDBJ whole genome shotgun (WGS) entry which is preliminary data.</text>
</comment>
<dbReference type="GO" id="GO:0016491">
    <property type="term" value="F:oxidoreductase activity"/>
    <property type="evidence" value="ECO:0007669"/>
    <property type="project" value="UniProtKB-KW"/>
</dbReference>
<evidence type="ECO:0000313" key="4">
    <source>
        <dbReference type="Proteomes" id="UP000564806"/>
    </source>
</evidence>
<dbReference type="InterPro" id="IPR002347">
    <property type="entry name" value="SDR_fam"/>
</dbReference>
<reference evidence="3" key="1">
    <citation type="submission" date="2020-06" db="EMBL/GenBank/DDBJ databases">
        <title>Paenibacillus sp. nov., isolated from soil.</title>
        <authorList>
            <person name="Seo Y.L."/>
        </authorList>
    </citation>
    <scope>NUCLEOTIDE SEQUENCE [LARGE SCALE GENOMIC DNA]</scope>
    <source>
        <strain evidence="3">JW14</strain>
    </source>
</reference>
<dbReference type="InterPro" id="IPR036291">
    <property type="entry name" value="NAD(P)-bd_dom_sf"/>
</dbReference>
<comment type="similarity">
    <text evidence="1">Belongs to the short-chain dehydrogenases/reductases (SDR) family.</text>
</comment>
<dbReference type="PANTHER" id="PTHR24320">
    <property type="entry name" value="RETINOL DEHYDROGENASE"/>
    <property type="match status" value="1"/>
</dbReference>
<dbReference type="Gene3D" id="3.40.50.720">
    <property type="entry name" value="NAD(P)-binding Rossmann-like Domain"/>
    <property type="match status" value="1"/>
</dbReference>
<sequence>MQTAAKTVIITGGNTGLGFETAKVIASSSTEWHIVIASRSQQKGNEAAQTLIQATRNPHISAMVLDLSSFPSIKQFTAQFIKADLPPLHAIVCNAGAAFVQGTQVTADGLEATFGVNHMGHFLLVRLLYNQLVEPGSIVVVSSDTHQSRGNSATSVRYASPGTMADPAASDQNLSDLNDFSKGMVRYATSKLTNLYFTYELSRRVQQSKPSISVVAFNPGMMPGKGSALARDYNPVMQFAWNHIMPLFRFVSSGIRSTKQSGNDLAQLVLKESVKSGTYWDGTKDIASSEESYDVSRAVELWDWSSEKVGLKKEL</sequence>
<evidence type="ECO:0000256" key="1">
    <source>
        <dbReference type="ARBA" id="ARBA00006484"/>
    </source>
</evidence>
<evidence type="ECO:0000256" key="2">
    <source>
        <dbReference type="ARBA" id="ARBA00023002"/>
    </source>
</evidence>
<proteinExistence type="inferred from homology"/>